<dbReference type="SMART" id="SM00028">
    <property type="entry name" value="TPR"/>
    <property type="match status" value="6"/>
</dbReference>
<name>A0A5D4IH99_9ACTN</name>
<dbReference type="SUPFAM" id="SSF52540">
    <property type="entry name" value="P-loop containing nucleoside triphosphate hydrolases"/>
    <property type="match status" value="1"/>
</dbReference>
<gene>
    <name evidence="2" type="ORF">FY004_29845</name>
</gene>
<dbReference type="InterPro" id="IPR027417">
    <property type="entry name" value="P-loop_NTPase"/>
</dbReference>
<dbReference type="InterPro" id="IPR019734">
    <property type="entry name" value="TPR_rpt"/>
</dbReference>
<dbReference type="InterPro" id="IPR011990">
    <property type="entry name" value="TPR-like_helical_dom_sf"/>
</dbReference>
<dbReference type="Gene3D" id="3.40.50.300">
    <property type="entry name" value="P-loop containing nucleotide triphosphate hydrolases"/>
    <property type="match status" value="1"/>
</dbReference>
<dbReference type="Gene3D" id="1.25.40.10">
    <property type="entry name" value="Tetratricopeptide repeat domain"/>
    <property type="match status" value="2"/>
</dbReference>
<dbReference type="Gene3D" id="1.10.10.10">
    <property type="entry name" value="Winged helix-like DNA-binding domain superfamily/Winged helix DNA-binding domain"/>
    <property type="match status" value="1"/>
</dbReference>
<dbReference type="Pfam" id="PF13424">
    <property type="entry name" value="TPR_12"/>
    <property type="match status" value="1"/>
</dbReference>
<dbReference type="PANTHER" id="PTHR47691:SF3">
    <property type="entry name" value="HTH-TYPE TRANSCRIPTIONAL REGULATOR RV0890C-RELATED"/>
    <property type="match status" value="1"/>
</dbReference>
<dbReference type="InterPro" id="IPR036388">
    <property type="entry name" value="WH-like_DNA-bd_sf"/>
</dbReference>
<sequence>MTPHNSIGGGTFYGPVLQAGSIALTSPTAPSPALHSLPPSTSSFSGRDEELAALLALLDPAAVGRPRTAVVTGLPGVGKTELVVQTARHAVDRPDWFPGGVLYADMDGYDPARRRTAHDTLGGFLLALGVPGDNIPAASPDRARLYASCLHERAGLGLRTLVVVDNVSDMDQVKPLLAADAVNATLVTSRHRLDGVGRRLSLEVLTTEAAVGLMDRALRQECGPGDTRVVDAADEAVRVAEACGRLPLALRIVAAHLADIPQRPLSSIADDLADRRHRIDELAHGDIAVQAAFDLSYEYLAEDDATLFRLLAIHPGPDLSTEAVSRLAASEERVVARTLRSLLRAHLVETGSGYGRWRLHDLVRLYLLRRLTAECAEPEVAGASRRLVTFYLDTSEAAVARLRTGPADEAGRSRFTDRREALAWLDADYPNMAAIALEEPSAGVAFGGTLFAYMQMRRRHEEWLVMTAPVRGLEDTPYGERYHTLLLAQTGTALRAAGQQREAIGILDEALERFRELGDALGEYMALTNRGNCLNDLGRHDEGIETHREAHEVSKRLNDPVREAQSLANLGVGLQKTGSPDDSREYLTRALAVLEGAGDIVARANALTNLAAAEWDGARPNAALDANASAIELYRMADDWDGEATALLNRNAYLLESDPRQAVELANRAIVLRRRLGNERETAPALLALAGALNAAGRGGEAAEPAMAAARIFARAEDHAGEASALEAQLAALGPEADAASVVPVLQRVVALNTELGKDAELAVQLPMLTMCLSEAEQPDAVARLLRTALTHARAAGDLASEAEALILLGMTLLRMDAAEEAIQHLRHALELCDAVGDDEPAELRAQAALSLGGALLGTSGHAEAVTVLLIAARGYRDLGEPMAGGHALAMLGEALATTGAFEAAAASYADAFAAYGEAGYEEGAAAAQEGFLHCVHRVEVLAELLFGAHDR</sequence>
<reference evidence="2 3" key="1">
    <citation type="submission" date="2019-08" db="EMBL/GenBank/DDBJ databases">
        <title>Draft genome for granaticin producer strain Streptomyces parvus C05.</title>
        <authorList>
            <person name="Gonzalez-Pimentel J.L."/>
        </authorList>
    </citation>
    <scope>NUCLEOTIDE SEQUENCE [LARGE SCALE GENOMIC DNA]</scope>
    <source>
        <strain evidence="2 3">C05</strain>
    </source>
</reference>
<dbReference type="PANTHER" id="PTHR47691">
    <property type="entry name" value="REGULATOR-RELATED"/>
    <property type="match status" value="1"/>
</dbReference>
<dbReference type="Proteomes" id="UP000323242">
    <property type="component" value="Unassembled WGS sequence"/>
</dbReference>
<evidence type="ECO:0000313" key="3">
    <source>
        <dbReference type="Proteomes" id="UP000323242"/>
    </source>
</evidence>
<dbReference type="SUPFAM" id="SSF48452">
    <property type="entry name" value="TPR-like"/>
    <property type="match status" value="3"/>
</dbReference>
<dbReference type="Pfam" id="PF13181">
    <property type="entry name" value="TPR_8"/>
    <property type="match status" value="1"/>
</dbReference>
<organism evidence="2 3">
    <name type="scientific">Streptomyces parvus</name>
    <dbReference type="NCBI Taxonomy" id="66428"/>
    <lineage>
        <taxon>Bacteria</taxon>
        <taxon>Bacillati</taxon>
        <taxon>Actinomycetota</taxon>
        <taxon>Actinomycetes</taxon>
        <taxon>Kitasatosporales</taxon>
        <taxon>Streptomycetaceae</taxon>
        <taxon>Streptomyces</taxon>
    </lineage>
</organism>
<proteinExistence type="predicted"/>
<accession>A0A5D4IH99</accession>
<dbReference type="InterPro" id="IPR041664">
    <property type="entry name" value="AAA_16"/>
</dbReference>
<dbReference type="EMBL" id="VSZQ01000213">
    <property type="protein sequence ID" value="TYR52082.1"/>
    <property type="molecule type" value="Genomic_DNA"/>
</dbReference>
<feature type="domain" description="Orc1-like AAA ATPase" evidence="1">
    <location>
        <begin position="44"/>
        <end position="114"/>
    </location>
</feature>
<protein>
    <submittedName>
        <fullName evidence="2">Tetratricopeptide repeat protein</fullName>
    </submittedName>
</protein>
<evidence type="ECO:0000313" key="2">
    <source>
        <dbReference type="EMBL" id="TYR52082.1"/>
    </source>
</evidence>
<dbReference type="RefSeq" id="WP_148904388.1">
    <property type="nucleotide sequence ID" value="NZ_VSZQ01000213.1"/>
</dbReference>
<dbReference type="Pfam" id="PF13191">
    <property type="entry name" value="AAA_16"/>
    <property type="match status" value="1"/>
</dbReference>
<keyword evidence="3" id="KW-1185">Reference proteome</keyword>
<evidence type="ECO:0000259" key="1">
    <source>
        <dbReference type="Pfam" id="PF13191"/>
    </source>
</evidence>
<comment type="caution">
    <text evidence="2">The sequence shown here is derived from an EMBL/GenBank/DDBJ whole genome shotgun (WGS) entry which is preliminary data.</text>
</comment>
<dbReference type="AlphaFoldDB" id="A0A5D4IH99"/>